<evidence type="ECO:0000259" key="8">
    <source>
        <dbReference type="Pfam" id="PF02749"/>
    </source>
</evidence>
<dbReference type="PANTHER" id="PTHR32179:SF4">
    <property type="entry name" value="PYROPHOSPHORYLASE MODD-RELATED"/>
    <property type="match status" value="1"/>
</dbReference>
<dbReference type="InterPro" id="IPR006242">
    <property type="entry name" value="ModD"/>
</dbReference>
<dbReference type="AlphaFoldDB" id="A0A845BFA7"/>
<proteinExistence type="inferred from homology"/>
<dbReference type="InterPro" id="IPR013785">
    <property type="entry name" value="Aldolase_TIM"/>
</dbReference>
<dbReference type="GO" id="GO:0005737">
    <property type="term" value="C:cytoplasm"/>
    <property type="evidence" value="ECO:0007669"/>
    <property type="project" value="TreeGrafter"/>
</dbReference>
<dbReference type="SUPFAM" id="SSF51690">
    <property type="entry name" value="Nicotinate/Quinolinate PRTase C-terminal domain-like"/>
    <property type="match status" value="1"/>
</dbReference>
<dbReference type="SUPFAM" id="SSF54675">
    <property type="entry name" value="Nicotinate/Quinolinate PRTase N-terminal domain-like"/>
    <property type="match status" value="1"/>
</dbReference>
<dbReference type="Gene3D" id="3.20.20.70">
    <property type="entry name" value="Aldolase class I"/>
    <property type="match status" value="1"/>
</dbReference>
<dbReference type="InterPro" id="IPR036068">
    <property type="entry name" value="Nicotinate_pribotase-like_C"/>
</dbReference>
<keyword evidence="10" id="KW-1185">Reference proteome</keyword>
<evidence type="ECO:0000256" key="4">
    <source>
        <dbReference type="ARBA" id="ARBA00022679"/>
    </source>
</evidence>
<feature type="compositionally biased region" description="Basic and acidic residues" evidence="6">
    <location>
        <begin position="301"/>
        <end position="317"/>
    </location>
</feature>
<reference evidence="9 10" key="1">
    <citation type="submission" date="2019-03" db="EMBL/GenBank/DDBJ databases">
        <title>Roseomonas sp. a novel Roseomonas species isolated from Sea whip Gorgonian.</title>
        <authorList>
            <person name="Li F."/>
            <person name="Pan X."/>
            <person name="Huang S."/>
            <person name="Li Z."/>
            <person name="Meng B."/>
        </authorList>
    </citation>
    <scope>NUCLEOTIDE SEQUENCE [LARGE SCALE GENOMIC DNA]</scope>
    <source>
        <strain evidence="9 10">M0104</strain>
    </source>
</reference>
<evidence type="ECO:0000259" key="7">
    <source>
        <dbReference type="Pfam" id="PF01729"/>
    </source>
</evidence>
<dbReference type="PANTHER" id="PTHR32179">
    <property type="entry name" value="NICOTINATE-NUCLEOTIDE PYROPHOSPHORYLASE [CARBOXYLATING]"/>
    <property type="match status" value="1"/>
</dbReference>
<dbReference type="GO" id="GO:0034213">
    <property type="term" value="P:quinolinate catabolic process"/>
    <property type="evidence" value="ECO:0007669"/>
    <property type="project" value="TreeGrafter"/>
</dbReference>
<keyword evidence="4 5" id="KW-0808">Transferase</keyword>
<sequence length="317" mass="32347">MPFTVPDAQLTAMLSEDAPYGDLTTLGLAIAGETGRLSFRARGTMTLACVEEAERVMQLAGATWTERVAASGAQVEAGALLLAAEGPAGALLLGMRAAQSLVEVASGVATRARRILRAARQGRDGIAVACSRAHLPGARAVMLKAVMSAGCVPHRLGLSDSILVLGAHRALLGRMPPHLWVARLRAAQPERKVAVEAGSVDAALQFAHAGVDEVQLGGLPPEDVAMVAQALAGMARRPLLAAGGEVDEGNATAYAAAGADLLVTAAPYAAPPLAVEVVLTPARGGIAAAPHRTAGPGGDDEAVRQERASRQASRKDP</sequence>
<evidence type="ECO:0000256" key="1">
    <source>
        <dbReference type="ARBA" id="ARBA00009400"/>
    </source>
</evidence>
<organism evidence="9 10">
    <name type="scientific">Teichococcus coralli</name>
    <dbReference type="NCBI Taxonomy" id="2545983"/>
    <lineage>
        <taxon>Bacteria</taxon>
        <taxon>Pseudomonadati</taxon>
        <taxon>Pseudomonadota</taxon>
        <taxon>Alphaproteobacteria</taxon>
        <taxon>Acetobacterales</taxon>
        <taxon>Roseomonadaceae</taxon>
        <taxon>Roseomonas</taxon>
    </lineage>
</organism>
<feature type="domain" description="Quinolinate phosphoribosyl transferase N-terminal" evidence="8">
    <location>
        <begin position="22"/>
        <end position="106"/>
    </location>
</feature>
<dbReference type="InterPro" id="IPR027277">
    <property type="entry name" value="NadC/ModD"/>
</dbReference>
<dbReference type="Gene3D" id="3.90.1170.20">
    <property type="entry name" value="Quinolinate phosphoribosyl transferase, N-terminal domain"/>
    <property type="match status" value="1"/>
</dbReference>
<dbReference type="GO" id="GO:0004514">
    <property type="term" value="F:nicotinate-nucleotide diphosphorylase (carboxylating) activity"/>
    <property type="evidence" value="ECO:0007669"/>
    <property type="project" value="InterPro"/>
</dbReference>
<protein>
    <recommendedName>
        <fullName evidence="2">Putative pyrophosphorylase ModD</fullName>
    </recommendedName>
</protein>
<dbReference type="Proteomes" id="UP000460715">
    <property type="component" value="Unassembled WGS sequence"/>
</dbReference>
<evidence type="ECO:0000256" key="6">
    <source>
        <dbReference type="SAM" id="MobiDB-lite"/>
    </source>
</evidence>
<comment type="similarity">
    <text evidence="1 5">Belongs to the NadC/ModD family.</text>
</comment>
<gene>
    <name evidence="9" type="primary">modD</name>
    <name evidence="9" type="ORF">E0493_15695</name>
</gene>
<evidence type="ECO:0000313" key="10">
    <source>
        <dbReference type="Proteomes" id="UP000460715"/>
    </source>
</evidence>
<evidence type="ECO:0000256" key="5">
    <source>
        <dbReference type="PIRNR" id="PIRNR006250"/>
    </source>
</evidence>
<evidence type="ECO:0000256" key="2">
    <source>
        <dbReference type="ARBA" id="ARBA00019205"/>
    </source>
</evidence>
<dbReference type="EMBL" id="SNVJ01000014">
    <property type="protein sequence ID" value="MXP64796.1"/>
    <property type="molecule type" value="Genomic_DNA"/>
</dbReference>
<comment type="caution">
    <text evidence="9">The sequence shown here is derived from an EMBL/GenBank/DDBJ whole genome shotgun (WGS) entry which is preliminary data.</text>
</comment>
<evidence type="ECO:0000256" key="3">
    <source>
        <dbReference type="ARBA" id="ARBA00022676"/>
    </source>
</evidence>
<name>A0A845BFA7_9PROT</name>
<dbReference type="InterPro" id="IPR002638">
    <property type="entry name" value="Quinolinate_PRibosylTrfase_C"/>
</dbReference>
<evidence type="ECO:0000313" key="9">
    <source>
        <dbReference type="EMBL" id="MXP64796.1"/>
    </source>
</evidence>
<dbReference type="OrthoDB" id="8216773at2"/>
<dbReference type="InterPro" id="IPR037128">
    <property type="entry name" value="Quinolinate_PRibosylTase_N_sf"/>
</dbReference>
<dbReference type="Pfam" id="PF01729">
    <property type="entry name" value="QRPTase_C"/>
    <property type="match status" value="1"/>
</dbReference>
<keyword evidence="3 5" id="KW-0328">Glycosyltransferase</keyword>
<dbReference type="Pfam" id="PF02749">
    <property type="entry name" value="QRPTase_N"/>
    <property type="match status" value="1"/>
</dbReference>
<feature type="region of interest" description="Disordered" evidence="6">
    <location>
        <begin position="288"/>
        <end position="317"/>
    </location>
</feature>
<dbReference type="PIRSF" id="PIRSF006250">
    <property type="entry name" value="NadC_ModD"/>
    <property type="match status" value="1"/>
</dbReference>
<feature type="domain" description="Quinolinate phosphoribosyl transferase C-terminal" evidence="7">
    <location>
        <begin position="108"/>
        <end position="273"/>
    </location>
</feature>
<accession>A0A845BFA7</accession>
<dbReference type="InterPro" id="IPR022412">
    <property type="entry name" value="Quinolinate_PRibosylTrfase_N"/>
</dbReference>
<dbReference type="RefSeq" id="WP_160938198.1">
    <property type="nucleotide sequence ID" value="NZ_SNVJ01000014.1"/>
</dbReference>
<dbReference type="GO" id="GO:0009435">
    <property type="term" value="P:NAD+ biosynthetic process"/>
    <property type="evidence" value="ECO:0007669"/>
    <property type="project" value="InterPro"/>
</dbReference>
<dbReference type="NCBIfam" id="TIGR01334">
    <property type="entry name" value="modD"/>
    <property type="match status" value="1"/>
</dbReference>